<dbReference type="SUPFAM" id="SSF56219">
    <property type="entry name" value="DNase I-like"/>
    <property type="match status" value="1"/>
</dbReference>
<reference evidence="1" key="1">
    <citation type="journal article" date="2023" name="Plant J.">
        <title>Genome sequences and population genomics provide insights into the demographic history, inbreeding, and mutation load of two 'living fossil' tree species of Dipteronia.</title>
        <authorList>
            <person name="Feng Y."/>
            <person name="Comes H.P."/>
            <person name="Chen J."/>
            <person name="Zhu S."/>
            <person name="Lu R."/>
            <person name="Zhang X."/>
            <person name="Li P."/>
            <person name="Qiu J."/>
            <person name="Olsen K.M."/>
            <person name="Qiu Y."/>
        </authorList>
    </citation>
    <scope>NUCLEOTIDE SEQUENCE</scope>
    <source>
        <strain evidence="1">NBL</strain>
    </source>
</reference>
<dbReference type="Proteomes" id="UP001281410">
    <property type="component" value="Unassembled WGS sequence"/>
</dbReference>
<organism evidence="1 2">
    <name type="scientific">Dipteronia sinensis</name>
    <dbReference type="NCBI Taxonomy" id="43782"/>
    <lineage>
        <taxon>Eukaryota</taxon>
        <taxon>Viridiplantae</taxon>
        <taxon>Streptophyta</taxon>
        <taxon>Embryophyta</taxon>
        <taxon>Tracheophyta</taxon>
        <taxon>Spermatophyta</taxon>
        <taxon>Magnoliopsida</taxon>
        <taxon>eudicotyledons</taxon>
        <taxon>Gunneridae</taxon>
        <taxon>Pentapetalae</taxon>
        <taxon>rosids</taxon>
        <taxon>malvids</taxon>
        <taxon>Sapindales</taxon>
        <taxon>Sapindaceae</taxon>
        <taxon>Hippocastanoideae</taxon>
        <taxon>Acereae</taxon>
        <taxon>Dipteronia</taxon>
    </lineage>
</organism>
<name>A0AAE0AJM6_9ROSI</name>
<evidence type="ECO:0000313" key="2">
    <source>
        <dbReference type="Proteomes" id="UP001281410"/>
    </source>
</evidence>
<accession>A0AAE0AJM6</accession>
<dbReference type="AlphaFoldDB" id="A0AAE0AJM6"/>
<comment type="caution">
    <text evidence="1">The sequence shown here is derived from an EMBL/GenBank/DDBJ whole genome shotgun (WGS) entry which is preliminary data.</text>
</comment>
<evidence type="ECO:0008006" key="3">
    <source>
        <dbReference type="Google" id="ProtNLM"/>
    </source>
</evidence>
<evidence type="ECO:0000313" key="1">
    <source>
        <dbReference type="EMBL" id="KAK3219283.1"/>
    </source>
</evidence>
<keyword evidence="2" id="KW-1185">Reference proteome</keyword>
<proteinExistence type="predicted"/>
<protein>
    <recommendedName>
        <fullName evidence="3">Endonuclease/exonuclease/phosphatase domain-containing protein</fullName>
    </recommendedName>
</protein>
<gene>
    <name evidence="1" type="ORF">Dsin_013253</name>
</gene>
<sequence>MENHNLRRERKGRREDFERRSVTSKVIDVVRSDEAYVSNELKVWGNEKGECVGFPQKKEEVTDSVPSGNPKEFTASITCNQIFVWNARGLGSSRVFNTLRYHKQEVKPEVMLLMETRDSRQKWRYTGFYGNPDQSQRSHSWTLLRRLAGMIDCSWVCMGDFNEIMFDSEKCGGLPKKWRDLASFREVVEECNLEDIENIMRKFQLCGDCLGAWNVEKRINLKQDFITRRNALRNVGNSNMPYSWKELAVLEEKLNAALSTEERYWKQRARIEWLRHGDRNSHFFHVKATARRMRNLIRGIKDDERHWREENEEIKKVI</sequence>
<dbReference type="Gene3D" id="3.60.10.10">
    <property type="entry name" value="Endonuclease/exonuclease/phosphatase"/>
    <property type="match status" value="1"/>
</dbReference>
<dbReference type="InterPro" id="IPR036691">
    <property type="entry name" value="Endo/exonu/phosph_ase_sf"/>
</dbReference>
<dbReference type="EMBL" id="JANJYJ010000004">
    <property type="protein sequence ID" value="KAK3219283.1"/>
    <property type="molecule type" value="Genomic_DNA"/>
</dbReference>